<proteinExistence type="predicted"/>
<keyword evidence="4" id="KW-1185">Reference proteome</keyword>
<keyword evidence="1" id="KW-0175">Coiled coil</keyword>
<accession>A0A286RAA3</accession>
<gene>
    <name evidence="3" type="ORF">THTE_0279</name>
</gene>
<evidence type="ECO:0000256" key="1">
    <source>
        <dbReference type="SAM" id="Coils"/>
    </source>
</evidence>
<dbReference type="EMBL" id="CP018477">
    <property type="protein sequence ID" value="ASV72881.1"/>
    <property type="molecule type" value="Genomic_DNA"/>
</dbReference>
<feature type="coiled-coil region" evidence="1">
    <location>
        <begin position="81"/>
        <end position="136"/>
    </location>
</feature>
<dbReference type="AlphaFoldDB" id="A0A286RAA3"/>
<reference evidence="3 4" key="1">
    <citation type="journal article" name="Front. Microbiol.">
        <title>Sugar Metabolism of the First Thermophilic Planctomycete Thermogutta terrifontis: Comparative Genomic and Transcriptomic Approaches.</title>
        <authorList>
            <person name="Elcheninov A.G."/>
            <person name="Menzel P."/>
            <person name="Gudbergsdottir S.R."/>
            <person name="Slesarev A.I."/>
            <person name="Kadnikov V.V."/>
            <person name="Krogh A."/>
            <person name="Bonch-Osmolovskaya E.A."/>
            <person name="Peng X."/>
            <person name="Kublanov I.V."/>
        </authorList>
    </citation>
    <scope>NUCLEOTIDE SEQUENCE [LARGE SCALE GENOMIC DNA]</scope>
    <source>
        <strain evidence="3 4">R1</strain>
    </source>
</reference>
<evidence type="ECO:0000313" key="4">
    <source>
        <dbReference type="Proteomes" id="UP000215086"/>
    </source>
</evidence>
<sequence>MHQGDVYFDQQKRAAGFVRGNKLSIALRYSSHAEYEQDSPSRTVAEFDERLREFFPWTPPTKKSTPNMKMPDEWEELTAINADLPKRVAALEEIIRQYEQQEAETLLQMQYLQDQVAELTRHIEQWHVKAEDLIREQKYWKRIIAASSRKWKSWGRHSRKPNGAGGESS</sequence>
<feature type="compositionally biased region" description="Basic residues" evidence="2">
    <location>
        <begin position="149"/>
        <end position="160"/>
    </location>
</feature>
<evidence type="ECO:0000313" key="3">
    <source>
        <dbReference type="EMBL" id="ASV72881.1"/>
    </source>
</evidence>
<dbReference type="Proteomes" id="UP000215086">
    <property type="component" value="Chromosome"/>
</dbReference>
<name>A0A286RAA3_9BACT</name>
<dbReference type="KEGG" id="ttf:THTE_0279"/>
<evidence type="ECO:0000256" key="2">
    <source>
        <dbReference type="SAM" id="MobiDB-lite"/>
    </source>
</evidence>
<organism evidence="3 4">
    <name type="scientific">Thermogutta terrifontis</name>
    <dbReference type="NCBI Taxonomy" id="1331910"/>
    <lineage>
        <taxon>Bacteria</taxon>
        <taxon>Pseudomonadati</taxon>
        <taxon>Planctomycetota</taxon>
        <taxon>Planctomycetia</taxon>
        <taxon>Pirellulales</taxon>
        <taxon>Thermoguttaceae</taxon>
        <taxon>Thermogutta</taxon>
    </lineage>
</organism>
<feature type="region of interest" description="Disordered" evidence="2">
    <location>
        <begin position="148"/>
        <end position="169"/>
    </location>
</feature>
<protein>
    <submittedName>
        <fullName evidence="3">Uncharacterized protein</fullName>
    </submittedName>
</protein>